<keyword evidence="3" id="KW-1185">Reference proteome</keyword>
<evidence type="ECO:0000313" key="2">
    <source>
        <dbReference type="EMBL" id="WAQ86701.1"/>
    </source>
</evidence>
<name>A0ABY7CN99_9BASI</name>
<gene>
    <name evidence="2" type="ORF">PtA15_7A429</name>
</gene>
<reference evidence="2" key="1">
    <citation type="submission" date="2022-10" db="EMBL/GenBank/DDBJ databases">
        <title>Puccinia triticina Genome sequencing and assembly.</title>
        <authorList>
            <person name="Li C."/>
        </authorList>
    </citation>
    <scope>NUCLEOTIDE SEQUENCE</scope>
    <source>
        <strain evidence="2">Pt15</strain>
    </source>
</reference>
<dbReference type="GeneID" id="77811929"/>
<accession>A0ABY7CN99</accession>
<dbReference type="RefSeq" id="XP_053022256.1">
    <property type="nucleotide sequence ID" value="XM_053171034.1"/>
</dbReference>
<dbReference type="EMBL" id="CP110427">
    <property type="protein sequence ID" value="WAQ86701.1"/>
    <property type="molecule type" value="Genomic_DNA"/>
</dbReference>
<protein>
    <submittedName>
        <fullName evidence="2">Uncharacterized protein</fullName>
    </submittedName>
</protein>
<organism evidence="2 3">
    <name type="scientific">Puccinia triticina</name>
    <dbReference type="NCBI Taxonomy" id="208348"/>
    <lineage>
        <taxon>Eukaryota</taxon>
        <taxon>Fungi</taxon>
        <taxon>Dikarya</taxon>
        <taxon>Basidiomycota</taxon>
        <taxon>Pucciniomycotina</taxon>
        <taxon>Pucciniomycetes</taxon>
        <taxon>Pucciniales</taxon>
        <taxon>Pucciniaceae</taxon>
        <taxon>Puccinia</taxon>
    </lineage>
</organism>
<dbReference type="Proteomes" id="UP001164743">
    <property type="component" value="Chromosome 7A"/>
</dbReference>
<sequence length="67" mass="7273">MSTSEEFTESNNSSPVAPPALPSTISKSSHEDFQTPPLIPVDEDLPLLDGRFLDNNLDNRAGGSWET</sequence>
<evidence type="ECO:0000256" key="1">
    <source>
        <dbReference type="SAM" id="MobiDB-lite"/>
    </source>
</evidence>
<proteinExistence type="predicted"/>
<feature type="compositionally biased region" description="Low complexity" evidence="1">
    <location>
        <begin position="1"/>
        <end position="14"/>
    </location>
</feature>
<evidence type="ECO:0000313" key="3">
    <source>
        <dbReference type="Proteomes" id="UP001164743"/>
    </source>
</evidence>
<feature type="region of interest" description="Disordered" evidence="1">
    <location>
        <begin position="1"/>
        <end position="44"/>
    </location>
</feature>